<dbReference type="InterPro" id="IPR011990">
    <property type="entry name" value="TPR-like_helical_dom_sf"/>
</dbReference>
<dbReference type="InterPro" id="IPR019734">
    <property type="entry name" value="TPR_rpt"/>
</dbReference>
<dbReference type="PRINTS" id="PR00364">
    <property type="entry name" value="DISEASERSIST"/>
</dbReference>
<organism evidence="2 3">
    <name type="scientific">Fusarium mundagurra</name>
    <dbReference type="NCBI Taxonomy" id="1567541"/>
    <lineage>
        <taxon>Eukaryota</taxon>
        <taxon>Fungi</taxon>
        <taxon>Dikarya</taxon>
        <taxon>Ascomycota</taxon>
        <taxon>Pezizomycotina</taxon>
        <taxon>Sordariomycetes</taxon>
        <taxon>Hypocreomycetidae</taxon>
        <taxon>Hypocreales</taxon>
        <taxon>Nectriaceae</taxon>
        <taxon>Fusarium</taxon>
        <taxon>Fusarium fujikuroi species complex</taxon>
    </lineage>
</organism>
<dbReference type="OrthoDB" id="1658288at2759"/>
<keyword evidence="1" id="KW-0802">TPR repeat</keyword>
<sequence>MNGPTFQDPVYGSNVVTGITATGNAHQTFNFNQRAEPKPRAFYALPYEKNEDFVSRPDITSRLEELLPMNSDEFRSAALWGLGGSGKTQVALEYAYNRYRKSPCSVFWVHADNEATFVHDYSSIAKVLGLDGQGSGPELLQNVRHKIESLEKWLLVLDNADDLSLFGVGSTASNRTSKFIDFIPKGPNGTILWTSRDEAIGGSLVGTQRSIPVSKMTFEESKALLDSTVSRPTSPKEFEDVCSLVDELQHLPLAISQAGAYMRRTDTSVSQYLADLKEEQARWRVLKETEFDKHRLHGNPNSILETWSISIRRIRQENEMAYEILHILAYFDNQNIPQPLVEAAAEYGCDENAKGTLESDRRKAVRRLKDFSFLVERRVDDGDEQNYEMHKLVQDAARYGLRVTDMLEIEEKEPTKQSRRLRKWIKNWMKSPKKNTTKTADEGEKTPMKGEKYFVGAASDIMLGLYPEESDINIENGTWLWVDCERYMAHAQRVCHWAEMFNKEDSAVRILWRYCWYLQHCGRAGESVAPLTHLLDLTEKTSGENSYWFIWGLYSLAVSFAHLEEIPQSIDSCNRALKLAAKDDKKNNDLKVACMSLLSECYKKQNRLDEAEEMAQEALKRGRERGCDDDLIFDSIQALADVYTQQERYDDAVSILVQAVEDHQPPVGSYSPRMIPAYNQLGLTYTAQGKLPEAERAYKKTLEFCLSTYGQEHRRAIMASSDLSVIWAWQGRYEEALRKIDETTRLSEKMFGRNHEIWETLRNTRERIDEYIRDHPT</sequence>
<dbReference type="Proteomes" id="UP000544331">
    <property type="component" value="Unassembled WGS sequence"/>
</dbReference>
<gene>
    <name evidence="2" type="ORF">FMUND_7245</name>
</gene>
<dbReference type="EMBL" id="JAAOAN010000237">
    <property type="protein sequence ID" value="KAF5714676.1"/>
    <property type="molecule type" value="Genomic_DNA"/>
</dbReference>
<dbReference type="PANTHER" id="PTHR46082">
    <property type="entry name" value="ATP/GTP-BINDING PROTEIN-RELATED"/>
    <property type="match status" value="1"/>
</dbReference>
<evidence type="ECO:0000313" key="2">
    <source>
        <dbReference type="EMBL" id="KAF5714676.1"/>
    </source>
</evidence>
<dbReference type="InterPro" id="IPR053137">
    <property type="entry name" value="NLR-like"/>
</dbReference>
<dbReference type="PROSITE" id="PS50005">
    <property type="entry name" value="TPR"/>
    <property type="match status" value="1"/>
</dbReference>
<dbReference type="AlphaFoldDB" id="A0A8H5YNA2"/>
<protein>
    <recommendedName>
        <fullName evidence="4">AAA+ ATPase domain-containing protein</fullName>
    </recommendedName>
</protein>
<comment type="caution">
    <text evidence="2">The sequence shown here is derived from an EMBL/GenBank/DDBJ whole genome shotgun (WGS) entry which is preliminary data.</text>
</comment>
<dbReference type="Gene3D" id="1.25.40.10">
    <property type="entry name" value="Tetratricopeptide repeat domain"/>
    <property type="match status" value="2"/>
</dbReference>
<dbReference type="Pfam" id="PF13374">
    <property type="entry name" value="TPR_10"/>
    <property type="match status" value="1"/>
</dbReference>
<dbReference type="Gene3D" id="3.40.50.300">
    <property type="entry name" value="P-loop containing nucleotide triphosphate hydrolases"/>
    <property type="match status" value="1"/>
</dbReference>
<proteinExistence type="predicted"/>
<dbReference type="SMART" id="SM00028">
    <property type="entry name" value="TPR"/>
    <property type="match status" value="4"/>
</dbReference>
<dbReference type="InterPro" id="IPR027417">
    <property type="entry name" value="P-loop_NTPase"/>
</dbReference>
<feature type="repeat" description="TPR" evidence="1">
    <location>
        <begin position="675"/>
        <end position="708"/>
    </location>
</feature>
<dbReference type="Pfam" id="PF13424">
    <property type="entry name" value="TPR_12"/>
    <property type="match status" value="2"/>
</dbReference>
<reference evidence="2 3" key="1">
    <citation type="submission" date="2020-05" db="EMBL/GenBank/DDBJ databases">
        <title>Identification and distribution of gene clusters putatively required for synthesis of sphingolipid metabolism inhibitors in phylogenetically diverse species of the filamentous fungus Fusarium.</title>
        <authorList>
            <person name="Kim H.-S."/>
            <person name="Busman M."/>
            <person name="Brown D.W."/>
            <person name="Divon H."/>
            <person name="Uhlig S."/>
            <person name="Proctor R.H."/>
        </authorList>
    </citation>
    <scope>NUCLEOTIDE SEQUENCE [LARGE SCALE GENOMIC DNA]</scope>
    <source>
        <strain evidence="2 3">NRRL 66235</strain>
    </source>
</reference>
<accession>A0A8H5YNA2</accession>
<dbReference type="PANTHER" id="PTHR46082:SF6">
    <property type="entry name" value="AAA+ ATPASE DOMAIN-CONTAINING PROTEIN-RELATED"/>
    <property type="match status" value="1"/>
</dbReference>
<name>A0A8H5YNA2_9HYPO</name>
<evidence type="ECO:0000313" key="3">
    <source>
        <dbReference type="Proteomes" id="UP000544331"/>
    </source>
</evidence>
<keyword evidence="3" id="KW-1185">Reference proteome</keyword>
<dbReference type="SUPFAM" id="SSF48452">
    <property type="entry name" value="TPR-like"/>
    <property type="match status" value="1"/>
</dbReference>
<dbReference type="SUPFAM" id="SSF52540">
    <property type="entry name" value="P-loop containing nucleoside triphosphate hydrolases"/>
    <property type="match status" value="1"/>
</dbReference>
<evidence type="ECO:0000256" key="1">
    <source>
        <dbReference type="PROSITE-ProRule" id="PRU00339"/>
    </source>
</evidence>
<evidence type="ECO:0008006" key="4">
    <source>
        <dbReference type="Google" id="ProtNLM"/>
    </source>
</evidence>
<dbReference type="GO" id="GO:0043531">
    <property type="term" value="F:ADP binding"/>
    <property type="evidence" value="ECO:0007669"/>
    <property type="project" value="InterPro"/>
</dbReference>